<dbReference type="Proteomes" id="UP000053038">
    <property type="component" value="Unassembled WGS sequence"/>
</dbReference>
<evidence type="ECO:0000313" key="2">
    <source>
        <dbReference type="Proteomes" id="UP000053038"/>
    </source>
</evidence>
<dbReference type="EMBL" id="JSXC01000035">
    <property type="protein sequence ID" value="KHN50928.1"/>
    <property type="molecule type" value="Genomic_DNA"/>
</dbReference>
<proteinExistence type="predicted"/>
<reference evidence="1 2" key="1">
    <citation type="submission" date="2014-10" db="EMBL/GenBank/DDBJ databases">
        <title>Genome sequence of Pectobacterium carotovorum M022.</title>
        <authorList>
            <person name="Chan K.-G."/>
            <person name="Tan W.-S."/>
        </authorList>
    </citation>
    <scope>NUCLEOTIDE SEQUENCE [LARGE SCALE GENOMIC DNA]</scope>
    <source>
        <strain evidence="1 2">M022</strain>
    </source>
</reference>
<accession>A0A7V8IHR6</accession>
<dbReference type="AlphaFoldDB" id="A0A7V8IHR6"/>
<evidence type="ECO:0000313" key="1">
    <source>
        <dbReference type="EMBL" id="KHN50928.1"/>
    </source>
</evidence>
<comment type="caution">
    <text evidence="1">The sequence shown here is derived from an EMBL/GenBank/DDBJ whole genome shotgun (WGS) entry which is preliminary data.</text>
</comment>
<keyword evidence="2" id="KW-1185">Reference proteome</keyword>
<protein>
    <submittedName>
        <fullName evidence="1">Uncharacterized protein</fullName>
    </submittedName>
</protein>
<name>A0A7V8IHR6_9GAMM</name>
<gene>
    <name evidence="1" type="ORF">OI69_12620</name>
</gene>
<sequence>MKVLILVFSGRTVIVALSIFCQPTGEFADGLSFPLWCVLYRAIYFNADAGAAAWQAREHALYPP</sequence>
<organism evidence="1 2">
    <name type="scientific">Pectobacterium fontis</name>
    <dbReference type="NCBI Taxonomy" id="2558042"/>
    <lineage>
        <taxon>Bacteria</taxon>
        <taxon>Pseudomonadati</taxon>
        <taxon>Pseudomonadota</taxon>
        <taxon>Gammaproteobacteria</taxon>
        <taxon>Enterobacterales</taxon>
        <taxon>Pectobacteriaceae</taxon>
        <taxon>Pectobacterium</taxon>
    </lineage>
</organism>